<evidence type="ECO:0000313" key="2">
    <source>
        <dbReference type="Proteomes" id="UP000440498"/>
    </source>
</evidence>
<gene>
    <name evidence="1" type="ORF">GEV02_21680</name>
</gene>
<reference evidence="1 2" key="1">
    <citation type="submission" date="2019-10" db="EMBL/GenBank/DDBJ databases">
        <title>Two novel species isolated from a subtropical stream in China.</title>
        <authorList>
            <person name="Lu H."/>
        </authorList>
    </citation>
    <scope>NUCLEOTIDE SEQUENCE [LARGE SCALE GENOMIC DNA]</scope>
    <source>
        <strain evidence="1 2">FT29W</strain>
    </source>
</reference>
<dbReference type="InterPro" id="IPR013783">
    <property type="entry name" value="Ig-like_fold"/>
</dbReference>
<dbReference type="Proteomes" id="UP000440498">
    <property type="component" value="Unassembled WGS sequence"/>
</dbReference>
<protein>
    <submittedName>
        <fullName evidence="1">Uncharacterized protein</fullName>
    </submittedName>
</protein>
<proteinExistence type="predicted"/>
<comment type="caution">
    <text evidence="1">The sequence shown here is derived from an EMBL/GenBank/DDBJ whole genome shotgun (WGS) entry which is preliminary data.</text>
</comment>
<dbReference type="InterPro" id="IPR015919">
    <property type="entry name" value="Cadherin-like_sf"/>
</dbReference>
<dbReference type="RefSeq" id="WP_152840042.1">
    <property type="nucleotide sequence ID" value="NZ_WHUG01000009.1"/>
</dbReference>
<dbReference type="Gene3D" id="2.60.40.10">
    <property type="entry name" value="Immunoglobulins"/>
    <property type="match status" value="6"/>
</dbReference>
<dbReference type="CDD" id="cd15482">
    <property type="entry name" value="Sialidase_non-viral"/>
    <property type="match status" value="1"/>
</dbReference>
<organism evidence="1 2">
    <name type="scientific">Rugamonas aquatica</name>
    <dbReference type="NCBI Taxonomy" id="2743357"/>
    <lineage>
        <taxon>Bacteria</taxon>
        <taxon>Pseudomonadati</taxon>
        <taxon>Pseudomonadota</taxon>
        <taxon>Betaproteobacteria</taxon>
        <taxon>Burkholderiales</taxon>
        <taxon>Oxalobacteraceae</taxon>
        <taxon>Telluria group</taxon>
        <taxon>Rugamonas</taxon>
    </lineage>
</organism>
<dbReference type="AlphaFoldDB" id="A0A6A7N733"/>
<keyword evidence="2" id="KW-1185">Reference proteome</keyword>
<dbReference type="GO" id="GO:0005509">
    <property type="term" value="F:calcium ion binding"/>
    <property type="evidence" value="ECO:0007669"/>
    <property type="project" value="InterPro"/>
</dbReference>
<accession>A0A6A7N733</accession>
<dbReference type="GO" id="GO:0016020">
    <property type="term" value="C:membrane"/>
    <property type="evidence" value="ECO:0007669"/>
    <property type="project" value="InterPro"/>
</dbReference>
<name>A0A6A7N733_9BURK</name>
<dbReference type="Pfam" id="PF05345">
    <property type="entry name" value="He_PIG"/>
    <property type="match status" value="6"/>
</dbReference>
<sequence>MKRRLVGLSPLLIRPETTTELDAQAVGHQSFKKLNACIAHCDPLDWRKQMKQAKSSFVSLLICITGLCLQACGGNASNDVPAPPPSTDNHLLPPSNLLYPTAAIVALQNQAISPDVPSNSGGLVANYSVSPTLPEGMSLDVLSGIIKGTPAVTSPLQAYTIIATNSTGTAESTISISVTEQLQPPSNLTYRTLSIIATQNQAMPSMAPSNSGGVATSYSVSPPLPAGLVLDTSSGLISGTPSMPSASQLYSVIASNSAGTTQINLNIAISEQLQPPGQLAYTSVSIIATQNVTIAPNIPRSSGGAVTSYAITPALPAGLTLNPTTGVISGIPTVPLASQPFTVTASNAAGATQIALSIGVSEQLKPPGDLIYSTMEFFATQNQAITPITPKSSGGAVTSYNISPSLPTGLTLDPLSGAISGTPIFATATQRYTITARNAAGSAQAILGIGIDAQLQPPAHLSYASLSIIATQGQEIAPSPPQSSGGPIEQYRVSPALPSGLTLDPVSGVISGVPSVAATAQSYTVVGSNAAGYAAASMNITINKRLQPPVQLSYANTIIVAPPYRAIPSNTPSSSGSPVTSYTVSPTLPTGLMLDPVSGVISGTPTTAAGAQTYTVTATNDAGSASTVLQITITPLPTPIFNVGQDVVVPTAGSTSHDFYSPTYYINDSIWPWLPNKDGTGYIAFWAAAKPQRYSGPDLFHLVQPKNSQTIMNTMIYAPGVDHSWATGPAANGIWMQSATRTSDGTIVATAHAESHQFANGDIGEWYSTLLLTSQDDGITWTNYGPIVASSKNTVPSAPTKIFGGLNMYTVIWDASNQRWLGYGATAASSNGKTSYTGHVTAYVSYDPKAMPGTWYGYYKGAFTQRIDVNAPPPALSPLPGLPNAFITAGSLTYNNYLKQYIFMWMVDGHDQQINAAFSVDAVHWGPAITFFTESTTPVLHKAYYPFILGDTSTISGQDAYLIYMRSPNTTLNVTDIISRKIHFQ</sequence>
<evidence type="ECO:0000313" key="1">
    <source>
        <dbReference type="EMBL" id="MQA40751.1"/>
    </source>
</evidence>
<dbReference type="EMBL" id="WHUG01000009">
    <property type="protein sequence ID" value="MQA40751.1"/>
    <property type="molecule type" value="Genomic_DNA"/>
</dbReference>
<dbReference type="SUPFAM" id="SSF49313">
    <property type="entry name" value="Cadherin-like"/>
    <property type="match status" value="3"/>
</dbReference>